<evidence type="ECO:0000256" key="1">
    <source>
        <dbReference type="ARBA" id="ARBA00023270"/>
    </source>
</evidence>
<dbReference type="OrthoDB" id="9809101at2"/>
<dbReference type="AlphaFoldDB" id="A0A315ZP23"/>
<protein>
    <submittedName>
        <fullName evidence="2">Transaldolase</fullName>
    </submittedName>
</protein>
<dbReference type="GO" id="GO:0005975">
    <property type="term" value="P:carbohydrate metabolic process"/>
    <property type="evidence" value="ECO:0007669"/>
    <property type="project" value="InterPro"/>
</dbReference>
<proteinExistence type="predicted"/>
<dbReference type="Proteomes" id="UP000254051">
    <property type="component" value="Unassembled WGS sequence"/>
</dbReference>
<dbReference type="Pfam" id="PF00923">
    <property type="entry name" value="TAL_FSA"/>
    <property type="match status" value="1"/>
</dbReference>
<dbReference type="PANTHER" id="PTHR10683">
    <property type="entry name" value="TRANSALDOLASE"/>
    <property type="match status" value="1"/>
</dbReference>
<dbReference type="InterPro" id="IPR001585">
    <property type="entry name" value="TAL/FSA"/>
</dbReference>
<name>A0A315ZP23_9FIRM</name>
<evidence type="ECO:0000313" key="2">
    <source>
        <dbReference type="EMBL" id="SUQ16403.1"/>
    </source>
</evidence>
<dbReference type="RefSeq" id="WP_109714791.1">
    <property type="nucleotide sequence ID" value="NZ_QGDS01000029.1"/>
</dbReference>
<keyword evidence="3" id="KW-1185">Reference proteome</keyword>
<dbReference type="SUPFAM" id="SSF51569">
    <property type="entry name" value="Aldolase"/>
    <property type="match status" value="1"/>
</dbReference>
<keyword evidence="1" id="KW-0704">Schiff base</keyword>
<dbReference type="EMBL" id="UHJJ01000029">
    <property type="protein sequence ID" value="SUQ16403.1"/>
    <property type="molecule type" value="Genomic_DNA"/>
</dbReference>
<organism evidence="2 3">
    <name type="scientific">Faecalicatena contorta</name>
    <dbReference type="NCBI Taxonomy" id="39482"/>
    <lineage>
        <taxon>Bacteria</taxon>
        <taxon>Bacillati</taxon>
        <taxon>Bacillota</taxon>
        <taxon>Clostridia</taxon>
        <taxon>Lachnospirales</taxon>
        <taxon>Lachnospiraceae</taxon>
        <taxon>Faecalicatena</taxon>
    </lineage>
</organism>
<reference evidence="3" key="1">
    <citation type="submission" date="2017-07" db="EMBL/GenBank/DDBJ databases">
        <authorList>
            <person name="Varghese N."/>
            <person name="Submissions S."/>
        </authorList>
    </citation>
    <scope>NUCLEOTIDE SEQUENCE [LARGE SCALE GENOMIC DNA]</scope>
    <source>
        <strain evidence="3">NLAE-zl-C134</strain>
    </source>
</reference>
<dbReference type="Gene3D" id="3.20.20.70">
    <property type="entry name" value="Aldolase class I"/>
    <property type="match status" value="1"/>
</dbReference>
<gene>
    <name evidence="2" type="ORF">SAMN05216529_12917</name>
</gene>
<evidence type="ECO:0000313" key="3">
    <source>
        <dbReference type="Proteomes" id="UP000254051"/>
    </source>
</evidence>
<accession>A0A315ZP23</accession>
<dbReference type="InterPro" id="IPR013785">
    <property type="entry name" value="Aldolase_TIM"/>
</dbReference>
<sequence>MSEFLGKLHECAVKFPQTHIWMDSCGEEELNYGLKRGIVSATSNPIIVGSVVKNELNIWEKRIKELVLELPEATEDEITWELLHEIGALRSKKLLPLFEESKGKLGRLSIQTNAKYYRNAGEMLEQAIQLNSLAPNMQVKMPASAAGIQAMEEATYRGISINATVSFTVAQAVAVAEAVERGLKRRELSGLEWENMAPVCTIMIGRTDDWMKEYVNQTGMVVEPECLEWAGVAVIKEAYRIYNERGYRTRLLSAANRNVYHWSELIGGDLDQTINYSWHKRLNSCGTEVVSRIDHPVEPHFISELEKISEFGKSIKEDGMSPHEFEKYGGFRSTITTFITGYNDLCALIRRYMI</sequence>